<comment type="caution">
    <text evidence="1">The sequence shown here is derived from an EMBL/GenBank/DDBJ whole genome shotgun (WGS) entry which is preliminary data.</text>
</comment>
<keyword evidence="2" id="KW-1185">Reference proteome</keyword>
<dbReference type="EMBL" id="JBHSZH010000005">
    <property type="protein sequence ID" value="MFC7082318.1"/>
    <property type="molecule type" value="Genomic_DNA"/>
</dbReference>
<proteinExistence type="predicted"/>
<gene>
    <name evidence="1" type="ORF">ACFQJ6_21760</name>
</gene>
<evidence type="ECO:0008006" key="3">
    <source>
        <dbReference type="Google" id="ProtNLM"/>
    </source>
</evidence>
<reference evidence="1 2" key="1">
    <citation type="journal article" date="2019" name="Int. J. Syst. Evol. Microbiol.">
        <title>The Global Catalogue of Microorganisms (GCM) 10K type strain sequencing project: providing services to taxonomists for standard genome sequencing and annotation.</title>
        <authorList>
            <consortium name="The Broad Institute Genomics Platform"/>
            <consortium name="The Broad Institute Genome Sequencing Center for Infectious Disease"/>
            <person name="Wu L."/>
            <person name="Ma J."/>
        </authorList>
    </citation>
    <scope>NUCLEOTIDE SEQUENCE [LARGE SCALE GENOMIC DNA]</scope>
    <source>
        <strain evidence="1 2">DT72</strain>
    </source>
</reference>
<dbReference type="InterPro" id="IPR036388">
    <property type="entry name" value="WH-like_DNA-bd_sf"/>
</dbReference>
<dbReference type="Gene3D" id="1.10.10.10">
    <property type="entry name" value="Winged helix-like DNA-binding domain superfamily/Winged helix DNA-binding domain"/>
    <property type="match status" value="1"/>
</dbReference>
<name>A0ABD5WWW3_9EURY</name>
<evidence type="ECO:0000313" key="2">
    <source>
        <dbReference type="Proteomes" id="UP001596407"/>
    </source>
</evidence>
<dbReference type="AlphaFoldDB" id="A0ABD5WWW3"/>
<dbReference type="RefSeq" id="WP_382210306.1">
    <property type="nucleotide sequence ID" value="NZ_JBHSZH010000005.1"/>
</dbReference>
<evidence type="ECO:0000313" key="1">
    <source>
        <dbReference type="EMBL" id="MFC7082318.1"/>
    </source>
</evidence>
<organism evidence="1 2">
    <name type="scientific">Halorussus caseinilyticus</name>
    <dbReference type="NCBI Taxonomy" id="3034025"/>
    <lineage>
        <taxon>Archaea</taxon>
        <taxon>Methanobacteriati</taxon>
        <taxon>Methanobacteriota</taxon>
        <taxon>Stenosarchaea group</taxon>
        <taxon>Halobacteria</taxon>
        <taxon>Halobacteriales</taxon>
        <taxon>Haladaptataceae</taxon>
        <taxon>Halorussus</taxon>
    </lineage>
</organism>
<dbReference type="Proteomes" id="UP001596407">
    <property type="component" value="Unassembled WGS sequence"/>
</dbReference>
<accession>A0ABD5WWW3</accession>
<sequence>MRCRELDDYGLLDNLGGGTYAITEQGERFLDGEYDAGDIESRD</sequence>
<protein>
    <recommendedName>
        <fullName evidence="3">Phage repressor protein</fullName>
    </recommendedName>
</protein>